<keyword evidence="2" id="KW-1185">Reference proteome</keyword>
<protein>
    <recommendedName>
        <fullName evidence="3">DUF2237 domain-containing protein</fullName>
    </recommendedName>
</protein>
<comment type="caution">
    <text evidence="1">The sequence shown here is derived from an EMBL/GenBank/DDBJ whole genome shotgun (WGS) entry which is preliminary data.</text>
</comment>
<dbReference type="RefSeq" id="WP_146453695.1">
    <property type="nucleotide sequence ID" value="NZ_SJPW01000001.1"/>
</dbReference>
<gene>
    <name evidence="1" type="ORF">Poly51_04090</name>
</gene>
<evidence type="ECO:0000313" key="1">
    <source>
        <dbReference type="EMBL" id="TWU60135.1"/>
    </source>
</evidence>
<proteinExistence type="predicted"/>
<sequence>MAKNVLGTDLASCSTDPMTGFYRDGCCNTGGDDAGLHTVCCEVTAEFLEFSKSRGNDLSTPMPMYRFPGLKPGDRWCLCAARWREAYDAGFAPSVVLEACHISTLEWASLEELQEKAVPDS</sequence>
<dbReference type="Pfam" id="PF09996">
    <property type="entry name" value="DUF2237"/>
    <property type="match status" value="1"/>
</dbReference>
<dbReference type="Proteomes" id="UP000318288">
    <property type="component" value="Unassembled WGS sequence"/>
</dbReference>
<dbReference type="PANTHER" id="PTHR37466">
    <property type="entry name" value="SLR1628 PROTEIN"/>
    <property type="match status" value="1"/>
</dbReference>
<dbReference type="OrthoDB" id="9792525at2"/>
<accession>A0A5C6FGZ5</accession>
<dbReference type="Gene3D" id="3.30.56.110">
    <property type="entry name" value="Protein of unknown function DUF2237"/>
    <property type="match status" value="1"/>
</dbReference>
<name>A0A5C6FGZ5_9BACT</name>
<organism evidence="1 2">
    <name type="scientific">Rubripirellula tenax</name>
    <dbReference type="NCBI Taxonomy" id="2528015"/>
    <lineage>
        <taxon>Bacteria</taxon>
        <taxon>Pseudomonadati</taxon>
        <taxon>Planctomycetota</taxon>
        <taxon>Planctomycetia</taxon>
        <taxon>Pirellulales</taxon>
        <taxon>Pirellulaceae</taxon>
        <taxon>Rubripirellula</taxon>
    </lineage>
</organism>
<dbReference type="EMBL" id="SJPW01000001">
    <property type="protein sequence ID" value="TWU60135.1"/>
    <property type="molecule type" value="Genomic_DNA"/>
</dbReference>
<reference evidence="1 2" key="1">
    <citation type="submission" date="2019-02" db="EMBL/GenBank/DDBJ databases">
        <title>Deep-cultivation of Planctomycetes and their phenomic and genomic characterization uncovers novel biology.</title>
        <authorList>
            <person name="Wiegand S."/>
            <person name="Jogler M."/>
            <person name="Boedeker C."/>
            <person name="Pinto D."/>
            <person name="Vollmers J."/>
            <person name="Rivas-Marin E."/>
            <person name="Kohn T."/>
            <person name="Peeters S.H."/>
            <person name="Heuer A."/>
            <person name="Rast P."/>
            <person name="Oberbeckmann S."/>
            <person name="Bunk B."/>
            <person name="Jeske O."/>
            <person name="Meyerdierks A."/>
            <person name="Storesund J.E."/>
            <person name="Kallscheuer N."/>
            <person name="Luecker S."/>
            <person name="Lage O.M."/>
            <person name="Pohl T."/>
            <person name="Merkel B.J."/>
            <person name="Hornburger P."/>
            <person name="Mueller R.-W."/>
            <person name="Bruemmer F."/>
            <person name="Labrenz M."/>
            <person name="Spormann A.M."/>
            <person name="Op Den Camp H."/>
            <person name="Overmann J."/>
            <person name="Amann R."/>
            <person name="Jetten M.S.M."/>
            <person name="Mascher T."/>
            <person name="Medema M.H."/>
            <person name="Devos D.P."/>
            <person name="Kaster A.-K."/>
            <person name="Ovreas L."/>
            <person name="Rohde M."/>
            <person name="Galperin M.Y."/>
            <person name="Jogler C."/>
        </authorList>
    </citation>
    <scope>NUCLEOTIDE SEQUENCE [LARGE SCALE GENOMIC DNA]</scope>
    <source>
        <strain evidence="1 2">Poly51</strain>
    </source>
</reference>
<evidence type="ECO:0000313" key="2">
    <source>
        <dbReference type="Proteomes" id="UP000318288"/>
    </source>
</evidence>
<dbReference type="PANTHER" id="PTHR37466:SF1">
    <property type="entry name" value="SLR1628 PROTEIN"/>
    <property type="match status" value="1"/>
</dbReference>
<dbReference type="InterPro" id="IPR018714">
    <property type="entry name" value="DUF2237"/>
</dbReference>
<evidence type="ECO:0008006" key="3">
    <source>
        <dbReference type="Google" id="ProtNLM"/>
    </source>
</evidence>
<dbReference type="AlphaFoldDB" id="A0A5C6FGZ5"/>